<dbReference type="EMBL" id="JELY01003157">
    <property type="protein sequence ID" value="KYF50548.1"/>
    <property type="molecule type" value="Genomic_DNA"/>
</dbReference>
<gene>
    <name evidence="3" type="ORF">BE08_12020</name>
</gene>
<dbReference type="Pfam" id="PF00025">
    <property type="entry name" value="Arf"/>
    <property type="match status" value="1"/>
</dbReference>
<proteinExistence type="predicted"/>
<accession>A0A150P4X6</accession>
<comment type="caution">
    <text evidence="3">The sequence shown here is derived from an EMBL/GenBank/DDBJ whole genome shotgun (WGS) entry which is preliminary data.</text>
</comment>
<protein>
    <submittedName>
        <fullName evidence="3">Gliding-motility protein MglA</fullName>
    </submittedName>
</protein>
<name>A0A150P4X6_SORCE</name>
<keyword evidence="2" id="KW-0342">GTP-binding</keyword>
<keyword evidence="1" id="KW-0547">Nucleotide-binding</keyword>
<dbReference type="AlphaFoldDB" id="A0A150P4X6"/>
<dbReference type="SUPFAM" id="SSF52540">
    <property type="entry name" value="P-loop containing nucleoside triphosphate hydrolases"/>
    <property type="match status" value="1"/>
</dbReference>
<dbReference type="InterPro" id="IPR052705">
    <property type="entry name" value="Gliding_Motility_GTPase"/>
</dbReference>
<dbReference type="InterPro" id="IPR006689">
    <property type="entry name" value="Small_GTPase_ARF/SAR"/>
</dbReference>
<dbReference type="GO" id="GO:0005525">
    <property type="term" value="F:GTP binding"/>
    <property type="evidence" value="ECO:0007669"/>
    <property type="project" value="UniProtKB-KW"/>
</dbReference>
<dbReference type="Proteomes" id="UP000075420">
    <property type="component" value="Unassembled WGS sequence"/>
</dbReference>
<organism evidence="3 4">
    <name type="scientific">Sorangium cellulosum</name>
    <name type="common">Polyangium cellulosum</name>
    <dbReference type="NCBI Taxonomy" id="56"/>
    <lineage>
        <taxon>Bacteria</taxon>
        <taxon>Pseudomonadati</taxon>
        <taxon>Myxococcota</taxon>
        <taxon>Polyangia</taxon>
        <taxon>Polyangiales</taxon>
        <taxon>Polyangiaceae</taxon>
        <taxon>Sorangium</taxon>
    </lineage>
</organism>
<dbReference type="CDD" id="cd00882">
    <property type="entry name" value="Ras_like_GTPase"/>
    <property type="match status" value="1"/>
</dbReference>
<dbReference type="PANTHER" id="PTHR42708">
    <property type="entry name" value="ATP/GTP-BINDING PROTEIN-RELATED"/>
    <property type="match status" value="1"/>
</dbReference>
<dbReference type="GO" id="GO:0003924">
    <property type="term" value="F:GTPase activity"/>
    <property type="evidence" value="ECO:0007669"/>
    <property type="project" value="InterPro"/>
</dbReference>
<evidence type="ECO:0000313" key="3">
    <source>
        <dbReference type="EMBL" id="KYF50548.1"/>
    </source>
</evidence>
<dbReference type="Gene3D" id="3.40.50.300">
    <property type="entry name" value="P-loop containing nucleotide triphosphate hydrolases"/>
    <property type="match status" value="1"/>
</dbReference>
<dbReference type="InterPro" id="IPR027417">
    <property type="entry name" value="P-loop_NTPase"/>
</dbReference>
<sequence>MAFINYASREIFCKIVYYGPGLCGKTTNLQYVYDRTVASAKGRLISLKTESDRTLFFDFLPLDLGGLGGFRTRLQLYTVPGQIFYRASRKLILKGLDGVVFVADSQRARLDANLESMADLWDNLAEEGRSPGRLPLVVQYNKRDLDGIADVAELRALLNTTGAPEFEAAASSGRGVFDTLRAIAKLALKEMERGNRRNMRTEG</sequence>
<evidence type="ECO:0000313" key="4">
    <source>
        <dbReference type="Proteomes" id="UP000075420"/>
    </source>
</evidence>
<evidence type="ECO:0000256" key="2">
    <source>
        <dbReference type="ARBA" id="ARBA00023134"/>
    </source>
</evidence>
<evidence type="ECO:0000256" key="1">
    <source>
        <dbReference type="ARBA" id="ARBA00022741"/>
    </source>
</evidence>
<reference evidence="3 4" key="1">
    <citation type="submission" date="2014-02" db="EMBL/GenBank/DDBJ databases">
        <title>The small core and large imbalanced accessory genome model reveals a collaborative survival strategy of Sorangium cellulosum strains in nature.</title>
        <authorList>
            <person name="Han K."/>
            <person name="Peng R."/>
            <person name="Blom J."/>
            <person name="Li Y.-Z."/>
        </authorList>
    </citation>
    <scope>NUCLEOTIDE SEQUENCE [LARGE SCALE GENOMIC DNA]</scope>
    <source>
        <strain evidence="3 4">So0157-25</strain>
    </source>
</reference>
<dbReference type="PANTHER" id="PTHR42708:SF1">
    <property type="entry name" value="GLIDING MOTILITY PROTEIN MGLA"/>
    <property type="match status" value="1"/>
</dbReference>